<protein>
    <submittedName>
        <fullName evidence="3">Uncharacterized protein</fullName>
    </submittedName>
</protein>
<dbReference type="Proteomes" id="UP000298030">
    <property type="component" value="Unassembled WGS sequence"/>
</dbReference>
<gene>
    <name evidence="3" type="ORF">FA13DRAFT_1777249</name>
</gene>
<evidence type="ECO:0000256" key="2">
    <source>
        <dbReference type="SAM" id="Phobius"/>
    </source>
</evidence>
<dbReference type="AlphaFoldDB" id="A0A4Y7SVH6"/>
<dbReference type="EMBL" id="QPFP01000053">
    <property type="protein sequence ID" value="TEB25822.1"/>
    <property type="molecule type" value="Genomic_DNA"/>
</dbReference>
<name>A0A4Y7SVH6_COPMI</name>
<keyword evidence="4" id="KW-1185">Reference proteome</keyword>
<organism evidence="3 4">
    <name type="scientific">Coprinellus micaceus</name>
    <name type="common">Glistening ink-cap mushroom</name>
    <name type="synonym">Coprinus micaceus</name>
    <dbReference type="NCBI Taxonomy" id="71717"/>
    <lineage>
        <taxon>Eukaryota</taxon>
        <taxon>Fungi</taxon>
        <taxon>Dikarya</taxon>
        <taxon>Basidiomycota</taxon>
        <taxon>Agaricomycotina</taxon>
        <taxon>Agaricomycetes</taxon>
        <taxon>Agaricomycetidae</taxon>
        <taxon>Agaricales</taxon>
        <taxon>Agaricineae</taxon>
        <taxon>Psathyrellaceae</taxon>
        <taxon>Coprinellus</taxon>
    </lineage>
</organism>
<keyword evidence="2" id="KW-0472">Membrane</keyword>
<sequence>MVPEAFSNTASNGRKFHLAIEAVMDHDFNNLEPWARNTMSFLTSLYECLTVSEDPSDTRGAVCPIVDLSAPHSCISCSTQARSVSGGDNAKQILVHRSIPAHIRMRQAIIFAFLSLAASFVVAFTPPVACPTFSCASCPAGQTQTQTRSAPGACLECGCASATTTIPCPTFTCAACPAGETHTFTRPAPTACPQCACVKPTTTGGTTTKPTSVTLTTTTSCPTFSCASCPAGQTQTQTRSAPGACLQCACAKPTSTTTKPTSTTISTTTAACPTFSCASCPLGQTQTQTPGANGCLQCGCATPAALGTLTVPPATQTGTSTTAIAESTTTADTDTTSDSANSGNGGVLGGNGASSNQRAATSLLGAGSILAFFLAFL</sequence>
<feature type="transmembrane region" description="Helical" evidence="2">
    <location>
        <begin position="108"/>
        <end position="129"/>
    </location>
</feature>
<dbReference type="STRING" id="71717.A0A4Y7SVH6"/>
<accession>A0A4Y7SVH6</accession>
<evidence type="ECO:0000313" key="3">
    <source>
        <dbReference type="EMBL" id="TEB25822.1"/>
    </source>
</evidence>
<keyword evidence="2" id="KW-1133">Transmembrane helix</keyword>
<feature type="compositionally biased region" description="Low complexity" evidence="1">
    <location>
        <begin position="317"/>
        <end position="342"/>
    </location>
</feature>
<comment type="caution">
    <text evidence="3">The sequence shown here is derived from an EMBL/GenBank/DDBJ whole genome shotgun (WGS) entry which is preliminary data.</text>
</comment>
<reference evidence="3 4" key="1">
    <citation type="journal article" date="2019" name="Nat. Ecol. Evol.">
        <title>Megaphylogeny resolves global patterns of mushroom evolution.</title>
        <authorList>
            <person name="Varga T."/>
            <person name="Krizsan K."/>
            <person name="Foldi C."/>
            <person name="Dima B."/>
            <person name="Sanchez-Garcia M."/>
            <person name="Sanchez-Ramirez S."/>
            <person name="Szollosi G.J."/>
            <person name="Szarkandi J.G."/>
            <person name="Papp V."/>
            <person name="Albert L."/>
            <person name="Andreopoulos W."/>
            <person name="Angelini C."/>
            <person name="Antonin V."/>
            <person name="Barry K.W."/>
            <person name="Bougher N.L."/>
            <person name="Buchanan P."/>
            <person name="Buyck B."/>
            <person name="Bense V."/>
            <person name="Catcheside P."/>
            <person name="Chovatia M."/>
            <person name="Cooper J."/>
            <person name="Damon W."/>
            <person name="Desjardin D."/>
            <person name="Finy P."/>
            <person name="Geml J."/>
            <person name="Haridas S."/>
            <person name="Hughes K."/>
            <person name="Justo A."/>
            <person name="Karasinski D."/>
            <person name="Kautmanova I."/>
            <person name="Kiss B."/>
            <person name="Kocsube S."/>
            <person name="Kotiranta H."/>
            <person name="LaButti K.M."/>
            <person name="Lechner B.E."/>
            <person name="Liimatainen K."/>
            <person name="Lipzen A."/>
            <person name="Lukacs Z."/>
            <person name="Mihaltcheva S."/>
            <person name="Morgado L.N."/>
            <person name="Niskanen T."/>
            <person name="Noordeloos M.E."/>
            <person name="Ohm R.A."/>
            <person name="Ortiz-Santana B."/>
            <person name="Ovrebo C."/>
            <person name="Racz N."/>
            <person name="Riley R."/>
            <person name="Savchenko A."/>
            <person name="Shiryaev A."/>
            <person name="Soop K."/>
            <person name="Spirin V."/>
            <person name="Szebenyi C."/>
            <person name="Tomsovsky M."/>
            <person name="Tulloss R.E."/>
            <person name="Uehling J."/>
            <person name="Grigoriev I.V."/>
            <person name="Vagvolgyi C."/>
            <person name="Papp T."/>
            <person name="Martin F.M."/>
            <person name="Miettinen O."/>
            <person name="Hibbett D.S."/>
            <person name="Nagy L.G."/>
        </authorList>
    </citation>
    <scope>NUCLEOTIDE SEQUENCE [LARGE SCALE GENOMIC DNA]</scope>
    <source>
        <strain evidence="3 4">FP101781</strain>
    </source>
</reference>
<evidence type="ECO:0000313" key="4">
    <source>
        <dbReference type="Proteomes" id="UP000298030"/>
    </source>
</evidence>
<evidence type="ECO:0000256" key="1">
    <source>
        <dbReference type="SAM" id="MobiDB-lite"/>
    </source>
</evidence>
<keyword evidence="2" id="KW-0812">Transmembrane</keyword>
<proteinExistence type="predicted"/>
<feature type="region of interest" description="Disordered" evidence="1">
    <location>
        <begin position="315"/>
        <end position="349"/>
    </location>
</feature>